<evidence type="ECO:0000256" key="4">
    <source>
        <dbReference type="ARBA" id="ARBA00022989"/>
    </source>
</evidence>
<dbReference type="EMBL" id="JBBPBK010000001">
    <property type="protein sequence ID" value="KAK9292596.1"/>
    <property type="molecule type" value="Genomic_DNA"/>
</dbReference>
<dbReference type="Proteomes" id="UP001415857">
    <property type="component" value="Unassembled WGS sequence"/>
</dbReference>
<feature type="transmembrane region" description="Helical" evidence="6">
    <location>
        <begin position="217"/>
        <end position="236"/>
    </location>
</feature>
<evidence type="ECO:0000256" key="2">
    <source>
        <dbReference type="ARBA" id="ARBA00007635"/>
    </source>
</evidence>
<dbReference type="InterPro" id="IPR000620">
    <property type="entry name" value="EamA_dom"/>
</dbReference>
<reference evidence="8 9" key="1">
    <citation type="journal article" date="2024" name="Plant J.">
        <title>Genome sequences and population genomics reveal climatic adaptation and genomic divergence between two closely related sweetgum species.</title>
        <authorList>
            <person name="Xu W.Q."/>
            <person name="Ren C.Q."/>
            <person name="Zhang X.Y."/>
            <person name="Comes H.P."/>
            <person name="Liu X.H."/>
            <person name="Li Y.G."/>
            <person name="Kettle C.J."/>
            <person name="Jalonen R."/>
            <person name="Gaisberger H."/>
            <person name="Ma Y.Z."/>
            <person name="Qiu Y.X."/>
        </authorList>
    </citation>
    <scope>NUCLEOTIDE SEQUENCE [LARGE SCALE GENOMIC DNA]</scope>
    <source>
        <strain evidence="8">Hangzhou</strain>
    </source>
</reference>
<dbReference type="Pfam" id="PF00892">
    <property type="entry name" value="EamA"/>
    <property type="match status" value="1"/>
</dbReference>
<evidence type="ECO:0000259" key="7">
    <source>
        <dbReference type="Pfam" id="PF00892"/>
    </source>
</evidence>
<feature type="transmembrane region" description="Helical" evidence="6">
    <location>
        <begin position="190"/>
        <end position="210"/>
    </location>
</feature>
<dbReference type="PANTHER" id="PTHR31218">
    <property type="entry name" value="WAT1-RELATED PROTEIN"/>
    <property type="match status" value="1"/>
</dbReference>
<comment type="similarity">
    <text evidence="2 6">Belongs to the drug/metabolite transporter (DMT) superfamily. Plant drug/metabolite exporter (P-DME) (TC 2.A.7.4) family.</text>
</comment>
<keyword evidence="4 6" id="KW-1133">Transmembrane helix</keyword>
<proteinExistence type="inferred from homology"/>
<accession>A0AAP0S841</accession>
<keyword evidence="9" id="KW-1185">Reference proteome</keyword>
<dbReference type="AlphaFoldDB" id="A0AAP0S841"/>
<gene>
    <name evidence="8" type="ORF">L1049_020570</name>
</gene>
<feature type="transmembrane region" description="Helical" evidence="6">
    <location>
        <begin position="126"/>
        <end position="147"/>
    </location>
</feature>
<feature type="transmembrane region" description="Helical" evidence="6">
    <location>
        <begin position="21"/>
        <end position="38"/>
    </location>
</feature>
<dbReference type="GO" id="GO:0022857">
    <property type="term" value="F:transmembrane transporter activity"/>
    <property type="evidence" value="ECO:0007669"/>
    <property type="project" value="InterPro"/>
</dbReference>
<dbReference type="InterPro" id="IPR037185">
    <property type="entry name" value="EmrE-like"/>
</dbReference>
<comment type="caution">
    <text evidence="8">The sequence shown here is derived from an EMBL/GenBank/DDBJ whole genome shotgun (WGS) entry which is preliminary data.</text>
</comment>
<feature type="transmembrane region" description="Helical" evidence="6">
    <location>
        <begin position="97"/>
        <end position="114"/>
    </location>
</feature>
<dbReference type="GO" id="GO:0016020">
    <property type="term" value="C:membrane"/>
    <property type="evidence" value="ECO:0007669"/>
    <property type="project" value="UniProtKB-SubCell"/>
</dbReference>
<sequence>MAMGFFYYGLRDTTATYATNFLNLIPVVTFVFSTIAGMERLGVHTGMGKIKIAGAMLCLAGALTTSLYKGKAFHLGHRSTAQHHTKVKTTKPNLKRGSFFLSCSVLSYAAWFIVQVKLFKVFPSKYWATMLTCIIASIQSTVIGLCLDRRKSAWQLGWNLQLVTIMYSGTLATAASFCLISWAVANRGPAYPPMFNPVSLILVAILEALLFGGEIRLGSLVGMAMIIVGLYSFLWGRKNESRSLPPPNVAGEVTTVVPESTGLQTTASVMPTNSHSDSVIHVEEVVGKNQSDEALQA</sequence>
<evidence type="ECO:0000313" key="8">
    <source>
        <dbReference type="EMBL" id="KAK9292596.1"/>
    </source>
</evidence>
<evidence type="ECO:0000256" key="1">
    <source>
        <dbReference type="ARBA" id="ARBA00004141"/>
    </source>
</evidence>
<feature type="transmembrane region" description="Helical" evidence="6">
    <location>
        <begin position="159"/>
        <end position="184"/>
    </location>
</feature>
<evidence type="ECO:0000256" key="3">
    <source>
        <dbReference type="ARBA" id="ARBA00022692"/>
    </source>
</evidence>
<feature type="domain" description="EamA" evidence="7">
    <location>
        <begin position="96"/>
        <end position="232"/>
    </location>
</feature>
<keyword evidence="5 6" id="KW-0472">Membrane</keyword>
<organism evidence="8 9">
    <name type="scientific">Liquidambar formosana</name>
    <name type="common">Formosan gum</name>
    <dbReference type="NCBI Taxonomy" id="63359"/>
    <lineage>
        <taxon>Eukaryota</taxon>
        <taxon>Viridiplantae</taxon>
        <taxon>Streptophyta</taxon>
        <taxon>Embryophyta</taxon>
        <taxon>Tracheophyta</taxon>
        <taxon>Spermatophyta</taxon>
        <taxon>Magnoliopsida</taxon>
        <taxon>eudicotyledons</taxon>
        <taxon>Gunneridae</taxon>
        <taxon>Pentapetalae</taxon>
        <taxon>Saxifragales</taxon>
        <taxon>Altingiaceae</taxon>
        <taxon>Liquidambar</taxon>
    </lineage>
</organism>
<evidence type="ECO:0000256" key="5">
    <source>
        <dbReference type="ARBA" id="ARBA00023136"/>
    </source>
</evidence>
<evidence type="ECO:0000256" key="6">
    <source>
        <dbReference type="RuleBase" id="RU363077"/>
    </source>
</evidence>
<comment type="subcellular location">
    <subcellularLocation>
        <location evidence="1 6">Membrane</location>
        <topology evidence="1 6">Multi-pass membrane protein</topology>
    </subcellularLocation>
</comment>
<dbReference type="InterPro" id="IPR030184">
    <property type="entry name" value="WAT1-related"/>
</dbReference>
<name>A0AAP0S841_LIQFO</name>
<keyword evidence="3 6" id="KW-0812">Transmembrane</keyword>
<dbReference type="SUPFAM" id="SSF103481">
    <property type="entry name" value="Multidrug resistance efflux transporter EmrE"/>
    <property type="match status" value="2"/>
</dbReference>
<protein>
    <recommendedName>
        <fullName evidence="6">WAT1-related protein</fullName>
    </recommendedName>
</protein>
<evidence type="ECO:0000313" key="9">
    <source>
        <dbReference type="Proteomes" id="UP001415857"/>
    </source>
</evidence>